<evidence type="ECO:0008006" key="4">
    <source>
        <dbReference type="Google" id="ProtNLM"/>
    </source>
</evidence>
<dbReference type="EMBL" id="CAJVRL010000070">
    <property type="protein sequence ID" value="CAG8956571.1"/>
    <property type="molecule type" value="Genomic_DNA"/>
</dbReference>
<feature type="region of interest" description="Disordered" evidence="1">
    <location>
        <begin position="272"/>
        <end position="445"/>
    </location>
</feature>
<feature type="compositionally biased region" description="Acidic residues" evidence="1">
    <location>
        <begin position="346"/>
        <end position="360"/>
    </location>
</feature>
<protein>
    <recommendedName>
        <fullName evidence="4">Fungal N-terminal domain-containing protein</fullName>
    </recommendedName>
</protein>
<evidence type="ECO:0000256" key="1">
    <source>
        <dbReference type="SAM" id="MobiDB-lite"/>
    </source>
</evidence>
<comment type="caution">
    <text evidence="2">The sequence shown here is derived from an EMBL/GenBank/DDBJ whole genome shotgun (WGS) entry which is preliminary data.</text>
</comment>
<feature type="region of interest" description="Disordered" evidence="1">
    <location>
        <begin position="838"/>
        <end position="858"/>
    </location>
</feature>
<reference evidence="2" key="1">
    <citation type="submission" date="2021-07" db="EMBL/GenBank/DDBJ databases">
        <authorList>
            <person name="Durling M."/>
        </authorList>
    </citation>
    <scope>NUCLEOTIDE SEQUENCE</scope>
</reference>
<feature type="compositionally biased region" description="Acidic residues" evidence="1">
    <location>
        <begin position="413"/>
        <end position="442"/>
    </location>
</feature>
<proteinExistence type="predicted"/>
<feature type="compositionally biased region" description="Polar residues" evidence="1">
    <location>
        <begin position="396"/>
        <end position="410"/>
    </location>
</feature>
<evidence type="ECO:0000313" key="2">
    <source>
        <dbReference type="EMBL" id="CAG8956571.1"/>
    </source>
</evidence>
<feature type="compositionally biased region" description="Acidic residues" evidence="1">
    <location>
        <begin position="385"/>
        <end position="395"/>
    </location>
</feature>
<dbReference type="Proteomes" id="UP000696280">
    <property type="component" value="Unassembled WGS sequence"/>
</dbReference>
<keyword evidence="3" id="KW-1185">Reference proteome</keyword>
<evidence type="ECO:0000313" key="3">
    <source>
        <dbReference type="Proteomes" id="UP000696280"/>
    </source>
</evidence>
<dbReference type="AlphaFoldDB" id="A0A9N9PR70"/>
<feature type="compositionally biased region" description="Acidic residues" evidence="1">
    <location>
        <begin position="838"/>
        <end position="851"/>
    </location>
</feature>
<sequence>MHELSSLSRKAVQDATGTKSFGFSIFDIASFVQLSWQVVEGAKAACGEHDDLTKEMVTLHTVLSHVETEMQNPDSMLGNKRDKRVKGLRNHIQGCEEHLLRLDRLLSKYNSLSKSEKSVQRLWQKAKFGNREIVSVKDIRQKVRTYTDAIAITLQLFSSGSQSRVERQLNRQSGSLDGIQESVNLVLARLTAVGVPDGGGSVMTDYHGDDRTFWRDLRRELIGEGFSSKVLRGKERLIRDYVVELGQRGVLDDRNASTTTLPLIRELKVPWDSERDENDDEGVQKKRVNPIGGNISEKVVDEKKNRGPGYLITEKDAPSSDSASDSSLTTRNRDDESILQKGQGLTEEETIEDTSSDCDSETSSSSRDNEDENIQEEDQRAFREEDNEELPDSESESSFPNTSGNIQQCVTGDETDDTELYDDIAEEDNDSSTEDDVTDSESEPEHFPFCATVVREFLRKERAISQEAKLNQHSADTPCSRVHPASFQASCEEVLDFEFMLDSHPNVVPYDFPHLCPRSESPLPKPPIREQKQLVTEPAKPVVTPRAELSESRWVFYSHPSLFEPKARVHVYNFWEQEDLQEFQSRYDEYTTRIRESIESDTLINIIRKAPSSSEKTFARETSFWGDIEEKYDTEGLSKLLYRRGFESEFYAQVCETSILEVGLQPEIEDLRRYQIPEGYFFSRWDARREPVCLHGNVFDVSSLGSHLHLWSAYIWGNDSKQAKTAYAFKVEMTTFETRFCKIVECLRVVFEKGDVYPGRKVGVVKRGNKIWLQLKWLMHSLNDIRIRTGCYKDESLDCCFARIFEDNVRGVEWVELREDMDKFCVVVESHLENEIGEMDMESDEDDDSCLEVDRTAG</sequence>
<name>A0A9N9PR70_9HELO</name>
<gene>
    <name evidence="2" type="ORF">HYFRA_00003960</name>
</gene>
<dbReference type="OrthoDB" id="7464126at2759"/>
<organism evidence="2 3">
    <name type="scientific">Hymenoscyphus fraxineus</name>
    <dbReference type="NCBI Taxonomy" id="746836"/>
    <lineage>
        <taxon>Eukaryota</taxon>
        <taxon>Fungi</taxon>
        <taxon>Dikarya</taxon>
        <taxon>Ascomycota</taxon>
        <taxon>Pezizomycotina</taxon>
        <taxon>Leotiomycetes</taxon>
        <taxon>Helotiales</taxon>
        <taxon>Helotiaceae</taxon>
        <taxon>Hymenoscyphus</taxon>
    </lineage>
</organism>
<accession>A0A9N9PR70</accession>